<keyword evidence="5 13" id="KW-0812">Transmembrane</keyword>
<organism evidence="14 15">
    <name type="scientific">Halorientalis pallida</name>
    <dbReference type="NCBI Taxonomy" id="2479928"/>
    <lineage>
        <taxon>Archaea</taxon>
        <taxon>Methanobacteriati</taxon>
        <taxon>Methanobacteriota</taxon>
        <taxon>Stenosarchaea group</taxon>
        <taxon>Halobacteria</taxon>
        <taxon>Halobacteriales</taxon>
        <taxon>Haloarculaceae</taxon>
        <taxon>Halorientalis</taxon>
    </lineage>
</organism>
<name>A0A498KZP9_9EURY</name>
<keyword evidence="7 13" id="KW-1133">Transmembrane helix</keyword>
<dbReference type="PANTHER" id="PTHR48086">
    <property type="entry name" value="SODIUM/PROLINE SYMPORTER-RELATED"/>
    <property type="match status" value="1"/>
</dbReference>
<sequence>MQVLQSWGGELPVQYSSDLAVVFIVGFSLLMVGIGLVASRYQHDQEDYFVAGRSAGIFVIALSIFASIQSGWGIVGFPGSAFEVGFDFIIVAMTAVILGFVIAYWLLGRKMRLLGDVRNAITVPDAMYYRYEDDRVRLLGATTVFLGSMGYLASQYAALGIIGALVLPVGFFEALILGLVVLGFYTVIGGILAAIWSDAIQGAMMIVGALLTTYYVFTNFPGGFDGMVGTLQTSDPGFLNLTLLGGEGLATIGFLVSMAIIGLTVAGQPHAITKFYMTKRVSVLKWGALISGTGYLLTSLYWWVGPVMRAAVARGQFGGSLPTPDTALPLALIEYAPAAVTAFVLTSIIAAIMSTSNAFLNVGASAIVHDYLMEYRGTELSDRKQVLWGRGATAALLVGAGLIAATFPGLIFVLGAAGWAIFASVVFPCVAIGYNWKGATAEGALWGGTAGLVFTLVFAYAPQYTPLTIPWGLLGGQLATVIAVTVFVAVSLVTNTSEYGDLDDSVQAVLDIGRLQGRSGDSVGIAADGGRSSESDD</sequence>
<keyword evidence="4" id="KW-1003">Cell membrane</keyword>
<dbReference type="InterPro" id="IPR050277">
    <property type="entry name" value="Sodium:Solute_Symporter"/>
</dbReference>
<evidence type="ECO:0000256" key="12">
    <source>
        <dbReference type="RuleBase" id="RU362091"/>
    </source>
</evidence>
<evidence type="ECO:0000256" key="5">
    <source>
        <dbReference type="ARBA" id="ARBA00022692"/>
    </source>
</evidence>
<dbReference type="GO" id="GO:0006814">
    <property type="term" value="P:sodium ion transport"/>
    <property type="evidence" value="ECO:0007669"/>
    <property type="project" value="UniProtKB-KW"/>
</dbReference>
<feature type="transmembrane region" description="Helical" evidence="13">
    <location>
        <begin position="237"/>
        <end position="265"/>
    </location>
</feature>
<comment type="similarity">
    <text evidence="2 12">Belongs to the sodium:solute symporter (SSF) (TC 2.A.21) family.</text>
</comment>
<evidence type="ECO:0000256" key="4">
    <source>
        <dbReference type="ARBA" id="ARBA00022475"/>
    </source>
</evidence>
<keyword evidence="3" id="KW-0813">Transport</keyword>
<keyword evidence="10 13" id="KW-0472">Membrane</keyword>
<dbReference type="Pfam" id="PF00474">
    <property type="entry name" value="SSF"/>
    <property type="match status" value="1"/>
</dbReference>
<dbReference type="EMBL" id="RDFA01000001">
    <property type="protein sequence ID" value="RXK51277.1"/>
    <property type="molecule type" value="Genomic_DNA"/>
</dbReference>
<evidence type="ECO:0000256" key="2">
    <source>
        <dbReference type="ARBA" id="ARBA00006434"/>
    </source>
</evidence>
<feature type="transmembrane region" description="Helical" evidence="13">
    <location>
        <begin position="411"/>
        <end position="436"/>
    </location>
</feature>
<accession>A0A498KZP9</accession>
<dbReference type="Gene3D" id="1.20.1730.10">
    <property type="entry name" value="Sodium/glucose cotransporter"/>
    <property type="match status" value="1"/>
</dbReference>
<feature type="transmembrane region" description="Helical" evidence="13">
    <location>
        <begin position="136"/>
        <end position="153"/>
    </location>
</feature>
<evidence type="ECO:0000313" key="15">
    <source>
        <dbReference type="Proteomes" id="UP000289691"/>
    </source>
</evidence>
<feature type="transmembrane region" description="Helical" evidence="13">
    <location>
        <begin position="443"/>
        <end position="461"/>
    </location>
</feature>
<dbReference type="RefSeq" id="WP_129067143.1">
    <property type="nucleotide sequence ID" value="NZ_RDFA01000001.1"/>
</dbReference>
<keyword evidence="8" id="KW-0915">Sodium</keyword>
<comment type="subcellular location">
    <subcellularLocation>
        <location evidence="1">Cell membrane</location>
        <topology evidence="1">Multi-pass membrane protein</topology>
    </subcellularLocation>
</comment>
<feature type="transmembrane region" description="Helical" evidence="13">
    <location>
        <begin position="88"/>
        <end position="107"/>
    </location>
</feature>
<evidence type="ECO:0000256" key="1">
    <source>
        <dbReference type="ARBA" id="ARBA00004651"/>
    </source>
</evidence>
<keyword evidence="9" id="KW-0406">Ion transport</keyword>
<evidence type="ECO:0000256" key="6">
    <source>
        <dbReference type="ARBA" id="ARBA00022847"/>
    </source>
</evidence>
<evidence type="ECO:0000256" key="10">
    <source>
        <dbReference type="ARBA" id="ARBA00023136"/>
    </source>
</evidence>
<evidence type="ECO:0000256" key="9">
    <source>
        <dbReference type="ARBA" id="ARBA00023065"/>
    </source>
</evidence>
<dbReference type="GO" id="GO:0005886">
    <property type="term" value="C:plasma membrane"/>
    <property type="evidence" value="ECO:0007669"/>
    <property type="project" value="UniProtKB-SubCell"/>
</dbReference>
<keyword evidence="15" id="KW-1185">Reference proteome</keyword>
<keyword evidence="6" id="KW-0769">Symport</keyword>
<evidence type="ECO:0000256" key="11">
    <source>
        <dbReference type="ARBA" id="ARBA00023201"/>
    </source>
</evidence>
<feature type="transmembrane region" description="Helical" evidence="13">
    <location>
        <begin position="286"/>
        <end position="304"/>
    </location>
</feature>
<keyword evidence="11" id="KW-0739">Sodium transport</keyword>
<feature type="transmembrane region" description="Helical" evidence="13">
    <location>
        <begin position="159"/>
        <end position="187"/>
    </location>
</feature>
<dbReference type="AlphaFoldDB" id="A0A498KZP9"/>
<dbReference type="GO" id="GO:0015293">
    <property type="term" value="F:symporter activity"/>
    <property type="evidence" value="ECO:0007669"/>
    <property type="project" value="UniProtKB-KW"/>
</dbReference>
<dbReference type="OrthoDB" id="9779at2157"/>
<evidence type="ECO:0000256" key="3">
    <source>
        <dbReference type="ARBA" id="ARBA00022448"/>
    </source>
</evidence>
<dbReference type="InterPro" id="IPR001734">
    <property type="entry name" value="Na/solute_symporter"/>
</dbReference>
<feature type="transmembrane region" description="Helical" evidence="13">
    <location>
        <begin position="387"/>
        <end position="405"/>
    </location>
</feature>
<dbReference type="PANTHER" id="PTHR48086:SF3">
    <property type="entry name" value="SODIUM_PROLINE SYMPORTER"/>
    <property type="match status" value="1"/>
</dbReference>
<reference evidence="14 15" key="1">
    <citation type="submission" date="2019-01" db="EMBL/GenBank/DDBJ databases">
        <title>Halorientalis sp. F13-25 a new haloarchaeum isolated from hypersaline water.</title>
        <authorList>
            <person name="Ana D.-V."/>
            <person name="Cristina S.-P."/>
            <person name="Antonio V."/>
        </authorList>
    </citation>
    <scope>NUCLEOTIDE SEQUENCE [LARGE SCALE GENOMIC DNA]</scope>
    <source>
        <strain evidence="14 15">F13-25</strain>
    </source>
</reference>
<evidence type="ECO:0000256" key="8">
    <source>
        <dbReference type="ARBA" id="ARBA00023053"/>
    </source>
</evidence>
<comment type="caution">
    <text evidence="14">The sequence shown here is derived from an EMBL/GenBank/DDBJ whole genome shotgun (WGS) entry which is preliminary data.</text>
</comment>
<feature type="transmembrane region" description="Helical" evidence="13">
    <location>
        <begin position="473"/>
        <end position="493"/>
    </location>
</feature>
<evidence type="ECO:0000313" key="14">
    <source>
        <dbReference type="EMBL" id="RXK51277.1"/>
    </source>
</evidence>
<dbReference type="InterPro" id="IPR038377">
    <property type="entry name" value="Na/Glc_symporter_sf"/>
</dbReference>
<evidence type="ECO:0000256" key="7">
    <source>
        <dbReference type="ARBA" id="ARBA00022989"/>
    </source>
</evidence>
<evidence type="ECO:0000256" key="13">
    <source>
        <dbReference type="SAM" id="Phobius"/>
    </source>
</evidence>
<proteinExistence type="inferred from homology"/>
<gene>
    <name evidence="14" type="ORF">EAF64_01150</name>
</gene>
<dbReference type="PROSITE" id="PS50283">
    <property type="entry name" value="NA_SOLUT_SYMP_3"/>
    <property type="match status" value="1"/>
</dbReference>
<feature type="transmembrane region" description="Helical" evidence="13">
    <location>
        <begin position="199"/>
        <end position="217"/>
    </location>
</feature>
<dbReference type="Proteomes" id="UP000289691">
    <property type="component" value="Unassembled WGS sequence"/>
</dbReference>
<feature type="transmembrane region" description="Helical" evidence="13">
    <location>
        <begin position="338"/>
        <end position="367"/>
    </location>
</feature>
<protein>
    <submittedName>
        <fullName evidence="14">Na+:solute symporter</fullName>
    </submittedName>
</protein>
<feature type="transmembrane region" description="Helical" evidence="13">
    <location>
        <begin position="20"/>
        <end position="38"/>
    </location>
</feature>
<feature type="transmembrane region" description="Helical" evidence="13">
    <location>
        <begin position="50"/>
        <end position="68"/>
    </location>
</feature>